<name>A0A803LKJ9_CHEQI</name>
<evidence type="ECO:0000313" key="3">
    <source>
        <dbReference type="Proteomes" id="UP000596660"/>
    </source>
</evidence>
<reference evidence="2" key="2">
    <citation type="submission" date="2021-03" db="UniProtKB">
        <authorList>
            <consortium name="EnsemblPlants"/>
        </authorList>
    </citation>
    <scope>IDENTIFICATION</scope>
</reference>
<evidence type="ECO:0000313" key="2">
    <source>
        <dbReference type="EnsemblPlants" id="AUR62014496-RA:cds"/>
    </source>
</evidence>
<organism evidence="2 3">
    <name type="scientific">Chenopodium quinoa</name>
    <name type="common">Quinoa</name>
    <dbReference type="NCBI Taxonomy" id="63459"/>
    <lineage>
        <taxon>Eukaryota</taxon>
        <taxon>Viridiplantae</taxon>
        <taxon>Streptophyta</taxon>
        <taxon>Embryophyta</taxon>
        <taxon>Tracheophyta</taxon>
        <taxon>Spermatophyta</taxon>
        <taxon>Magnoliopsida</taxon>
        <taxon>eudicotyledons</taxon>
        <taxon>Gunneridae</taxon>
        <taxon>Pentapetalae</taxon>
        <taxon>Caryophyllales</taxon>
        <taxon>Chenopodiaceae</taxon>
        <taxon>Chenopodioideae</taxon>
        <taxon>Atripliceae</taxon>
        <taxon>Chenopodium</taxon>
    </lineage>
</organism>
<dbReference type="PANTHER" id="PTHR33640:SF3">
    <property type="entry name" value="DUF4408 DOMAIN-CONTAINING PROTEIN"/>
    <property type="match status" value="1"/>
</dbReference>
<reference evidence="2" key="1">
    <citation type="journal article" date="2017" name="Nature">
        <title>The genome of Chenopodium quinoa.</title>
        <authorList>
            <person name="Jarvis D.E."/>
            <person name="Ho Y.S."/>
            <person name="Lightfoot D.J."/>
            <person name="Schmoeckel S.M."/>
            <person name="Li B."/>
            <person name="Borm T.J.A."/>
            <person name="Ohyanagi H."/>
            <person name="Mineta K."/>
            <person name="Michell C.T."/>
            <person name="Saber N."/>
            <person name="Kharbatia N.M."/>
            <person name="Rupper R.R."/>
            <person name="Sharp A.R."/>
            <person name="Dally N."/>
            <person name="Boughton B.A."/>
            <person name="Woo Y.H."/>
            <person name="Gao G."/>
            <person name="Schijlen E.G.W.M."/>
            <person name="Guo X."/>
            <person name="Momin A.A."/>
            <person name="Negrao S."/>
            <person name="Al-Babili S."/>
            <person name="Gehring C."/>
            <person name="Roessner U."/>
            <person name="Jung C."/>
            <person name="Murphy K."/>
            <person name="Arold S.T."/>
            <person name="Gojobori T."/>
            <person name="van der Linden C.G."/>
            <person name="van Loo E.N."/>
            <person name="Jellen E.N."/>
            <person name="Maughan P.J."/>
            <person name="Tester M."/>
        </authorList>
    </citation>
    <scope>NUCLEOTIDE SEQUENCE [LARGE SCALE GENOMIC DNA]</scope>
    <source>
        <strain evidence="2">cv. PI 614886</strain>
    </source>
</reference>
<feature type="transmembrane region" description="Helical" evidence="1">
    <location>
        <begin position="31"/>
        <end position="52"/>
    </location>
</feature>
<dbReference type="AlphaFoldDB" id="A0A803LKJ9"/>
<dbReference type="OrthoDB" id="1095087at2759"/>
<accession>A0A803LKJ9</accession>
<dbReference type="KEGG" id="cqi:110724790"/>
<feature type="transmembrane region" description="Helical" evidence="1">
    <location>
        <begin position="72"/>
        <end position="95"/>
    </location>
</feature>
<dbReference type="Proteomes" id="UP000596660">
    <property type="component" value="Unplaced"/>
</dbReference>
<protein>
    <recommendedName>
        <fullName evidence="4">DUF4408 domain-containing protein</fullName>
    </recommendedName>
</protein>
<keyword evidence="1" id="KW-0472">Membrane</keyword>
<proteinExistence type="predicted"/>
<dbReference type="OMA" id="DSYHEID"/>
<evidence type="ECO:0000256" key="1">
    <source>
        <dbReference type="SAM" id="Phobius"/>
    </source>
</evidence>
<dbReference type="RefSeq" id="XP_021759947.1">
    <property type="nucleotide sequence ID" value="XM_021904255.1"/>
</dbReference>
<dbReference type="SMR" id="A0A803LKJ9"/>
<dbReference type="EnsemblPlants" id="AUR62014496-RA">
    <property type="protein sequence ID" value="AUR62014496-RA:cds"/>
    <property type="gene ID" value="AUR62014496"/>
</dbReference>
<keyword evidence="3" id="KW-1185">Reference proteome</keyword>
<sequence>MESSSSSFHEFDTIKMEKEKAMRRYRTFKKIANIVRTVEVIIAIMFVSFSLSFTSSYLPAVLEFSGAFFRRIFSLLLCPHFVFLIGNVIIITLFAKSSSEKKTSDQTEEELSEAKIESVNVEIGISGERNESDNVDGGISGVTEKIVSEVPAVVSAAEERESEEKVYRRTKSTSEMVVVKEEKKELRRSETEVRRKIEESPVIHRRFEEDELSNEEFNRKVEAFIQKQQKFLREEKLAVVLSN</sequence>
<dbReference type="Gramene" id="AUR62014496-RA">
    <property type="protein sequence ID" value="AUR62014496-RA:cds"/>
    <property type="gene ID" value="AUR62014496"/>
</dbReference>
<dbReference type="GeneID" id="110724790"/>
<dbReference type="PANTHER" id="PTHR33640">
    <property type="entry name" value="TRANSMEMBRANE PROTEIN"/>
    <property type="match status" value="1"/>
</dbReference>
<keyword evidence="1" id="KW-0812">Transmembrane</keyword>
<gene>
    <name evidence="2" type="primary">LOC110724790</name>
</gene>
<keyword evidence="1" id="KW-1133">Transmembrane helix</keyword>
<evidence type="ECO:0008006" key="4">
    <source>
        <dbReference type="Google" id="ProtNLM"/>
    </source>
</evidence>